<dbReference type="InterPro" id="IPR001036">
    <property type="entry name" value="Acrflvin-R"/>
</dbReference>
<evidence type="ECO:0000256" key="1">
    <source>
        <dbReference type="SAM" id="Phobius"/>
    </source>
</evidence>
<keyword evidence="3" id="KW-1185">Reference proteome</keyword>
<dbReference type="Gene3D" id="3.30.2090.10">
    <property type="entry name" value="Multidrug efflux transporter AcrB TolC docking domain, DN and DC subdomains"/>
    <property type="match status" value="2"/>
</dbReference>
<dbReference type="GO" id="GO:0005886">
    <property type="term" value="C:plasma membrane"/>
    <property type="evidence" value="ECO:0007669"/>
    <property type="project" value="TreeGrafter"/>
</dbReference>
<dbReference type="Gene3D" id="1.20.1640.10">
    <property type="entry name" value="Multidrug efflux transporter AcrB transmembrane domain"/>
    <property type="match status" value="2"/>
</dbReference>
<dbReference type="InterPro" id="IPR027463">
    <property type="entry name" value="AcrB_DN_DC_subdom"/>
</dbReference>
<accession>A0A5C0UGF6</accession>
<feature type="transmembrane region" description="Helical" evidence="1">
    <location>
        <begin position="411"/>
        <end position="435"/>
    </location>
</feature>
<organism evidence="2 3">
    <name type="scientific">Candidatus Cytomitobacter primus</name>
    <dbReference type="NCBI Taxonomy" id="2066024"/>
    <lineage>
        <taxon>Bacteria</taxon>
        <taxon>Pseudomonadati</taxon>
        <taxon>Pseudomonadota</taxon>
        <taxon>Alphaproteobacteria</taxon>
        <taxon>Holosporales</taxon>
        <taxon>Holosporaceae</taxon>
        <taxon>Candidatus Cytomitobacter</taxon>
    </lineage>
</organism>
<keyword evidence="1" id="KW-0812">Transmembrane</keyword>
<feature type="transmembrane region" description="Helical" evidence="1">
    <location>
        <begin position="456"/>
        <end position="474"/>
    </location>
</feature>
<dbReference type="Gene3D" id="3.30.70.1440">
    <property type="entry name" value="Multidrug efflux transporter AcrB pore domain"/>
    <property type="match status" value="1"/>
</dbReference>
<keyword evidence="1" id="KW-0472">Membrane</keyword>
<name>A0A5C0UGF6_9PROT</name>
<feature type="transmembrane region" description="Helical" evidence="1">
    <location>
        <begin position="936"/>
        <end position="960"/>
    </location>
</feature>
<dbReference type="Proteomes" id="UP000325004">
    <property type="component" value="Chromosome"/>
</dbReference>
<dbReference type="PRINTS" id="PR00702">
    <property type="entry name" value="ACRIFLAVINRP"/>
</dbReference>
<protein>
    <submittedName>
        <fullName evidence="2">Efflux RND transporter permease subunit</fullName>
    </submittedName>
</protein>
<feature type="transmembrane region" description="Helical" evidence="1">
    <location>
        <begin position="980"/>
        <end position="1001"/>
    </location>
</feature>
<feature type="transmembrane region" description="Helical" evidence="1">
    <location>
        <begin position="909"/>
        <end position="930"/>
    </location>
</feature>
<dbReference type="Gene3D" id="3.30.70.1320">
    <property type="entry name" value="Multidrug efflux transporter AcrB pore domain like"/>
    <property type="match status" value="1"/>
</dbReference>
<dbReference type="SUPFAM" id="SSF82714">
    <property type="entry name" value="Multidrug efflux transporter AcrB TolC docking domain, DN and DC subdomains"/>
    <property type="match status" value="2"/>
</dbReference>
<dbReference type="RefSeq" id="WP_148971872.1">
    <property type="nucleotide sequence ID" value="NZ_CP043316.1"/>
</dbReference>
<feature type="transmembrane region" description="Helical" evidence="1">
    <location>
        <begin position="1013"/>
        <end position="1042"/>
    </location>
</feature>
<proteinExistence type="predicted"/>
<dbReference type="AlphaFoldDB" id="A0A5C0UGF6"/>
<dbReference type="SUPFAM" id="SSF82866">
    <property type="entry name" value="Multidrug efflux transporter AcrB transmembrane domain"/>
    <property type="match status" value="2"/>
</dbReference>
<feature type="transmembrane region" description="Helical" evidence="1">
    <location>
        <begin position="359"/>
        <end position="378"/>
    </location>
</feature>
<feature type="transmembrane region" description="Helical" evidence="1">
    <location>
        <begin position="385"/>
        <end position="405"/>
    </location>
</feature>
<dbReference type="Pfam" id="PF00873">
    <property type="entry name" value="ACR_tran"/>
    <property type="match status" value="1"/>
</dbReference>
<dbReference type="KEGG" id="cpri:FZC34_02435"/>
<evidence type="ECO:0000313" key="3">
    <source>
        <dbReference type="Proteomes" id="UP000325004"/>
    </source>
</evidence>
<dbReference type="EMBL" id="CP043316">
    <property type="protein sequence ID" value="QEK38751.1"/>
    <property type="molecule type" value="Genomic_DNA"/>
</dbReference>
<evidence type="ECO:0000313" key="2">
    <source>
        <dbReference type="EMBL" id="QEK38751.1"/>
    </source>
</evidence>
<sequence length="1058" mass="117064">MNNNELSNNLKEQNTNNKNLKSSFASFFISKPVFTWVMYISVAIVGMFLLQNTNLRENPKVETPSISIEMEYPGASTQVVESQIANLMEEELAGIEGLKSMKTVVSKSGQTKIDMHFSGNRNTDSIATEVETKMRRIKNSFPQGLKDPSIRKSGGDDRNLMTLAISGGKYSASELSDIGYRYAKSEFESINGIASVKISGISGEGRTFRIDVWLDPDKLYAFKLTPMDVYNAIAKQSYLHPAGHIEINNIRYNATIANDLKSAEEFADVVLKEKSGKVIKVQDVARVEMQKTDEEVRTRHNGQVASFINIGAQPQANQIEVAAQIKKKLVGINKGLPHGIKIEPIMDQSEPVKQSLNRVVQTIFEAIIFVVIVMLLFLKSWKSSIIPLIAIPICLLSGVITIAAFGYSINVITLLAMVLAVGLVVDDAIVAIEVIHRRMQKGENAKTASIHGMAEIQFSIIAMTLTLVAVYAPISLSTGLVGKMFTEFSVSLSVMVLVSGIVALTLTPVMTASLLQNDKQLDWKIIKKFDKLLVKLENTYKKYLTHTINYRNYVMLGAFIFGLLGFITAKYGIKSIIVPEQDKGVIAISLTPTSGANVKYMEYTISKAETIIKKQSGVDSVYSDFHSGGDRATLYALLAPFANRKSSKIIAKNIEYDFKKSLPGTQAHISSDIGSLGGNSQEITAIIKSNKSYDELERLGLRSIRTFQSHPAIENIRYSRVVPEKTFNMEANRGRALSLGVDLSALRDNVAMIMRGNPPAVRYERDGKRYPVSVWADEKFRKDPEGIKRFHVYTNIPDEKDRSARKLISLKDIIQVVESSSRPMILHQDGVRAFEIYGSLKPGYDTITTYKDIESQLYASLPSGYVVSPGLNVKNLMEEGSNFSVILILALIFIFLILAAQFESFYDPLIIMTSVPLALSGAILTIFFIPGLSLNIYSQIGLVTLIGLITKHAVLIVDYYKKELEAKNDIIKSVMNASLLRLKPILMTTLAMVLGAAPLILAGGFGSEFRREIGWVIVGGMSFGTFFTLFVIPAACIVFADLRFLITKVKMKDDNGRQ</sequence>
<gene>
    <name evidence="2" type="ORF">FZC34_02435</name>
</gene>
<dbReference type="SUPFAM" id="SSF82693">
    <property type="entry name" value="Multidrug efflux transporter AcrB pore domain, PN1, PN2, PC1 and PC2 subdomains"/>
    <property type="match status" value="2"/>
</dbReference>
<feature type="transmembrane region" description="Helical" evidence="1">
    <location>
        <begin position="494"/>
        <end position="515"/>
    </location>
</feature>
<feature type="transmembrane region" description="Helical" evidence="1">
    <location>
        <begin position="33"/>
        <end position="50"/>
    </location>
</feature>
<feature type="transmembrane region" description="Helical" evidence="1">
    <location>
        <begin position="883"/>
        <end position="902"/>
    </location>
</feature>
<dbReference type="OrthoDB" id="9807350at2"/>
<dbReference type="PANTHER" id="PTHR32063:SF28">
    <property type="entry name" value="BLR2861 PROTEIN"/>
    <property type="match status" value="1"/>
</dbReference>
<dbReference type="PANTHER" id="PTHR32063">
    <property type="match status" value="1"/>
</dbReference>
<dbReference type="GO" id="GO:0042910">
    <property type="term" value="F:xenobiotic transmembrane transporter activity"/>
    <property type="evidence" value="ECO:0007669"/>
    <property type="project" value="TreeGrafter"/>
</dbReference>
<feature type="transmembrane region" description="Helical" evidence="1">
    <location>
        <begin position="553"/>
        <end position="573"/>
    </location>
</feature>
<reference evidence="2 3" key="1">
    <citation type="submission" date="2019-08" db="EMBL/GenBank/DDBJ databases">
        <title>Highly reduced genomes of protist endosymbionts show evolutionary convergence.</title>
        <authorList>
            <person name="George E."/>
            <person name="Husnik F."/>
            <person name="Tashyreva D."/>
            <person name="Prokopchuk G."/>
            <person name="Horak A."/>
            <person name="Kwong W.K."/>
            <person name="Lukes J."/>
            <person name="Keeling P.J."/>
        </authorList>
    </citation>
    <scope>NUCLEOTIDE SEQUENCE [LARGE SCALE GENOMIC DNA]</scope>
    <source>
        <strain evidence="2">1604LC</strain>
    </source>
</reference>
<dbReference type="Gene3D" id="3.30.70.1430">
    <property type="entry name" value="Multidrug efflux transporter AcrB pore domain"/>
    <property type="match status" value="2"/>
</dbReference>
<keyword evidence="1" id="KW-1133">Transmembrane helix</keyword>